<dbReference type="AlphaFoldDB" id="A0A0R0GCY8"/>
<accession>A0A0R0GCY8</accession>
<evidence type="ECO:0000256" key="1">
    <source>
        <dbReference type="SAM" id="MobiDB-lite"/>
    </source>
</evidence>
<dbReference type="PANTHER" id="PTHR34676">
    <property type="entry name" value="DUF4219 DOMAIN-CONTAINING PROTEIN-RELATED"/>
    <property type="match status" value="1"/>
</dbReference>
<dbReference type="Proteomes" id="UP000008827">
    <property type="component" value="Chromosome 14"/>
</dbReference>
<reference evidence="2 3" key="1">
    <citation type="journal article" date="2010" name="Nature">
        <title>Genome sequence of the palaeopolyploid soybean.</title>
        <authorList>
            <person name="Schmutz J."/>
            <person name="Cannon S.B."/>
            <person name="Schlueter J."/>
            <person name="Ma J."/>
            <person name="Mitros T."/>
            <person name="Nelson W."/>
            <person name="Hyten D.L."/>
            <person name="Song Q."/>
            <person name="Thelen J.J."/>
            <person name="Cheng J."/>
            <person name="Xu D."/>
            <person name="Hellsten U."/>
            <person name="May G.D."/>
            <person name="Yu Y."/>
            <person name="Sakurai T."/>
            <person name="Umezawa T."/>
            <person name="Bhattacharyya M.K."/>
            <person name="Sandhu D."/>
            <person name="Valliyodan B."/>
            <person name="Lindquist E."/>
            <person name="Peto M."/>
            <person name="Grant D."/>
            <person name="Shu S."/>
            <person name="Goodstein D."/>
            <person name="Barry K."/>
            <person name="Futrell-Griggs M."/>
            <person name="Abernathy B."/>
            <person name="Du J."/>
            <person name="Tian Z."/>
            <person name="Zhu L."/>
            <person name="Gill N."/>
            <person name="Joshi T."/>
            <person name="Libault M."/>
            <person name="Sethuraman A."/>
            <person name="Zhang X.-C."/>
            <person name="Shinozaki K."/>
            <person name="Nguyen H.T."/>
            <person name="Wing R.A."/>
            <person name="Cregan P."/>
            <person name="Specht J."/>
            <person name="Grimwood J."/>
            <person name="Rokhsar D."/>
            <person name="Stacey G."/>
            <person name="Shoemaker R.C."/>
            <person name="Jackson S.A."/>
        </authorList>
    </citation>
    <scope>NUCLEOTIDE SEQUENCE</scope>
    <source>
        <strain evidence="3">cv. Williams 82</strain>
        <tissue evidence="2">Callus</tissue>
    </source>
</reference>
<dbReference type="OMA" id="FECFQAI"/>
<feature type="compositionally biased region" description="Basic and acidic residues" evidence="1">
    <location>
        <begin position="122"/>
        <end position="138"/>
    </location>
</feature>
<keyword evidence="4" id="KW-1185">Reference proteome</keyword>
<reference evidence="2" key="3">
    <citation type="submission" date="2018-07" db="EMBL/GenBank/DDBJ databases">
        <title>WGS assembly of Glycine max.</title>
        <authorList>
            <person name="Schmutz J."/>
            <person name="Cannon S."/>
            <person name="Schlueter J."/>
            <person name="Ma J."/>
            <person name="Mitros T."/>
            <person name="Nelson W."/>
            <person name="Hyten D."/>
            <person name="Song Q."/>
            <person name="Thelen J."/>
            <person name="Cheng J."/>
            <person name="Xu D."/>
            <person name="Hellsten U."/>
            <person name="May G."/>
            <person name="Yu Y."/>
            <person name="Sakurai T."/>
            <person name="Umezawa T."/>
            <person name="Bhattacharyya M."/>
            <person name="Sandhu D."/>
            <person name="Valliyodan B."/>
            <person name="Lindquist E."/>
            <person name="Peto M."/>
            <person name="Grant D."/>
            <person name="Shu S."/>
            <person name="Goodstein D."/>
            <person name="Barry K."/>
            <person name="Futrell-Griggs M."/>
            <person name="Abernathy B."/>
            <person name="Du J."/>
            <person name="Tian Z."/>
            <person name="Zhu L."/>
            <person name="Gill N."/>
            <person name="Joshi T."/>
            <person name="Libault M."/>
            <person name="Sethuraman A."/>
            <person name="Zhang X."/>
            <person name="Shinozaki K."/>
            <person name="Nguyen H."/>
            <person name="Wing R."/>
            <person name="Cregan P."/>
            <person name="Specht J."/>
            <person name="Grimwood J."/>
            <person name="Rokhsar D."/>
            <person name="Stacey G."/>
            <person name="Shoemaker R."/>
            <person name="Jackson S."/>
        </authorList>
    </citation>
    <scope>NUCLEOTIDE SEQUENCE</scope>
    <source>
        <tissue evidence="2">Callus</tissue>
    </source>
</reference>
<organism evidence="2">
    <name type="scientific">Glycine max</name>
    <name type="common">Soybean</name>
    <name type="synonym">Glycine hispida</name>
    <dbReference type="NCBI Taxonomy" id="3847"/>
    <lineage>
        <taxon>Eukaryota</taxon>
        <taxon>Viridiplantae</taxon>
        <taxon>Streptophyta</taxon>
        <taxon>Embryophyta</taxon>
        <taxon>Tracheophyta</taxon>
        <taxon>Spermatophyta</taxon>
        <taxon>Magnoliopsida</taxon>
        <taxon>eudicotyledons</taxon>
        <taxon>Gunneridae</taxon>
        <taxon>Pentapetalae</taxon>
        <taxon>rosids</taxon>
        <taxon>fabids</taxon>
        <taxon>Fabales</taxon>
        <taxon>Fabaceae</taxon>
        <taxon>Papilionoideae</taxon>
        <taxon>50 kb inversion clade</taxon>
        <taxon>NPAAA clade</taxon>
        <taxon>indigoferoid/millettioid clade</taxon>
        <taxon>Phaseoleae</taxon>
        <taxon>Glycine</taxon>
        <taxon>Glycine subgen. Soja</taxon>
    </lineage>
</organism>
<protein>
    <recommendedName>
        <fullName evidence="5">UBN2 domain-containing protein</fullName>
    </recommendedName>
</protein>
<evidence type="ECO:0008006" key="5">
    <source>
        <dbReference type="Google" id="ProtNLM"/>
    </source>
</evidence>
<dbReference type="Pfam" id="PF14223">
    <property type="entry name" value="Retrotran_gag_2"/>
    <property type="match status" value="1"/>
</dbReference>
<feature type="compositionally biased region" description="Basic and acidic residues" evidence="1">
    <location>
        <begin position="96"/>
        <end position="109"/>
    </location>
</feature>
<sequence length="158" mass="18647">MDKSLKRNKLSLVTLKYELFSMEEGEYIQSMFECFQAILNELRYLGRTYDNYDYIDKILRSLSRKWRVLVTVLRALKNLDSMSFEKLVGALKVHEQELQHDEGPKREKSLALNSQKHKKVSLSKEKASRSSSKALKDDDSFDEEFEEEYDEDELTFIS</sequence>
<feature type="region of interest" description="Disordered" evidence="1">
    <location>
        <begin position="96"/>
        <end position="158"/>
    </location>
</feature>
<evidence type="ECO:0000313" key="4">
    <source>
        <dbReference type="Proteomes" id="UP000008827"/>
    </source>
</evidence>
<dbReference type="InParanoid" id="A0A0R0GCY8"/>
<evidence type="ECO:0000313" key="3">
    <source>
        <dbReference type="EnsemblPlants" id="KRH16222"/>
    </source>
</evidence>
<name>A0A0R0GCY8_SOYBN</name>
<evidence type="ECO:0000313" key="2">
    <source>
        <dbReference type="EMBL" id="KRH16222.1"/>
    </source>
</evidence>
<dbReference type="EnsemblPlants" id="KRH16222">
    <property type="protein sequence ID" value="KRH16222"/>
    <property type="gene ID" value="GLYMA_14G141300"/>
</dbReference>
<dbReference type="EMBL" id="CM000847">
    <property type="protein sequence ID" value="KRH16222.1"/>
    <property type="molecule type" value="Genomic_DNA"/>
</dbReference>
<gene>
    <name evidence="2" type="ORF">GLYMA_14G141300</name>
</gene>
<dbReference type="Gramene" id="KRH16222">
    <property type="protein sequence ID" value="KRH16222"/>
    <property type="gene ID" value="GLYMA_14G141300"/>
</dbReference>
<proteinExistence type="predicted"/>
<reference evidence="3" key="2">
    <citation type="submission" date="2018-02" db="UniProtKB">
        <authorList>
            <consortium name="EnsemblPlants"/>
        </authorList>
    </citation>
    <scope>IDENTIFICATION</scope>
    <source>
        <strain evidence="3">Williams 82</strain>
    </source>
</reference>
<dbReference type="PANTHER" id="PTHR34676:SF27">
    <property type="entry name" value="ASPARTYL-TRNA SYNTHETASE"/>
    <property type="match status" value="1"/>
</dbReference>
<feature type="compositionally biased region" description="Acidic residues" evidence="1">
    <location>
        <begin position="139"/>
        <end position="158"/>
    </location>
</feature>